<dbReference type="EMBL" id="CCBP010000124">
    <property type="protein sequence ID" value="CDO73937.1"/>
    <property type="molecule type" value="Genomic_DNA"/>
</dbReference>
<dbReference type="Proteomes" id="UP000029665">
    <property type="component" value="Unassembled WGS sequence"/>
</dbReference>
<feature type="compositionally biased region" description="Polar residues" evidence="2">
    <location>
        <begin position="1076"/>
        <end position="1099"/>
    </location>
</feature>
<feature type="region of interest" description="Disordered" evidence="2">
    <location>
        <begin position="1"/>
        <end position="176"/>
    </location>
</feature>
<feature type="compositionally biased region" description="Low complexity" evidence="2">
    <location>
        <begin position="149"/>
        <end position="158"/>
    </location>
</feature>
<dbReference type="SUPFAM" id="SSF57850">
    <property type="entry name" value="RING/U-box"/>
    <property type="match status" value="1"/>
</dbReference>
<feature type="region of interest" description="Disordered" evidence="2">
    <location>
        <begin position="898"/>
        <end position="947"/>
    </location>
</feature>
<dbReference type="Pfam" id="PF13639">
    <property type="entry name" value="zf-RING_2"/>
    <property type="match status" value="1"/>
</dbReference>
<feature type="compositionally biased region" description="Basic and acidic residues" evidence="2">
    <location>
        <begin position="1020"/>
        <end position="1049"/>
    </location>
</feature>
<feature type="compositionally biased region" description="Low complexity" evidence="2">
    <location>
        <begin position="85"/>
        <end position="103"/>
    </location>
</feature>
<dbReference type="STRING" id="5643.A0A060SHE9"/>
<evidence type="ECO:0000256" key="2">
    <source>
        <dbReference type="SAM" id="MobiDB-lite"/>
    </source>
</evidence>
<feature type="compositionally biased region" description="Polar residues" evidence="2">
    <location>
        <begin position="305"/>
        <end position="320"/>
    </location>
</feature>
<dbReference type="PANTHER" id="PTHR46171:SF3">
    <property type="entry name" value="GH10160P"/>
    <property type="match status" value="1"/>
</dbReference>
<dbReference type="PROSITE" id="PS50089">
    <property type="entry name" value="ZF_RING_2"/>
    <property type="match status" value="1"/>
</dbReference>
<feature type="region of interest" description="Disordered" evidence="2">
    <location>
        <begin position="767"/>
        <end position="801"/>
    </location>
</feature>
<keyword evidence="1" id="KW-0479">Metal-binding</keyword>
<evidence type="ECO:0000256" key="1">
    <source>
        <dbReference type="PROSITE-ProRule" id="PRU00175"/>
    </source>
</evidence>
<feature type="region of interest" description="Disordered" evidence="2">
    <location>
        <begin position="458"/>
        <end position="488"/>
    </location>
</feature>
<feature type="region of interest" description="Disordered" evidence="2">
    <location>
        <begin position="1072"/>
        <end position="1147"/>
    </location>
</feature>
<dbReference type="InterPro" id="IPR001841">
    <property type="entry name" value="Znf_RING"/>
</dbReference>
<reference evidence="4" key="1">
    <citation type="submission" date="2014-01" db="EMBL/GenBank/DDBJ databases">
        <title>The genome of the white-rot fungus Pycnoporus cinnabarinus: a basidiomycete model with a versatile arsenal for lignocellulosic biomass breakdown.</title>
        <authorList>
            <person name="Levasseur A."/>
            <person name="Lomascolo A."/>
            <person name="Ruiz-Duenas F.J."/>
            <person name="Uzan E."/>
            <person name="Piumi F."/>
            <person name="Kues U."/>
            <person name="Ram A.F.J."/>
            <person name="Murat C."/>
            <person name="Haon M."/>
            <person name="Benoit I."/>
            <person name="Arfi Y."/>
            <person name="Chevret D."/>
            <person name="Drula E."/>
            <person name="Kwon M.J."/>
            <person name="Gouret P."/>
            <person name="Lesage-Meessen L."/>
            <person name="Lombard V."/>
            <person name="Mariette J."/>
            <person name="Noirot C."/>
            <person name="Park J."/>
            <person name="Patyshakuliyeva A."/>
            <person name="Wieneger R.A.B."/>
            <person name="Wosten H.A.B."/>
            <person name="Martin F."/>
            <person name="Coutinho P.M."/>
            <person name="de Vries R."/>
            <person name="Martinez A.T."/>
            <person name="Klopp C."/>
            <person name="Pontarotti P."/>
            <person name="Henrissat B."/>
            <person name="Record E."/>
        </authorList>
    </citation>
    <scope>NUCLEOTIDE SEQUENCE [LARGE SCALE GENOMIC DNA]</scope>
    <source>
        <strain evidence="4">BRFM137</strain>
    </source>
</reference>
<feature type="compositionally biased region" description="Polar residues" evidence="2">
    <location>
        <begin position="1008"/>
        <end position="1017"/>
    </location>
</feature>
<feature type="compositionally biased region" description="Basic and acidic residues" evidence="2">
    <location>
        <begin position="934"/>
        <end position="947"/>
    </location>
</feature>
<gene>
    <name evidence="4" type="ORF">BN946_scf185016.g94</name>
</gene>
<keyword evidence="1" id="KW-0863">Zinc-finger</keyword>
<dbReference type="InterPro" id="IPR013083">
    <property type="entry name" value="Znf_RING/FYVE/PHD"/>
</dbReference>
<dbReference type="OrthoDB" id="8062037at2759"/>
<dbReference type="GO" id="GO:0008270">
    <property type="term" value="F:zinc ion binding"/>
    <property type="evidence" value="ECO:0007669"/>
    <property type="project" value="UniProtKB-KW"/>
</dbReference>
<dbReference type="Gene3D" id="3.30.40.10">
    <property type="entry name" value="Zinc/RING finger domain, C3HC4 (zinc finger)"/>
    <property type="match status" value="1"/>
</dbReference>
<dbReference type="OMA" id="PPDMVWV"/>
<keyword evidence="5" id="KW-1185">Reference proteome</keyword>
<dbReference type="GO" id="GO:0016567">
    <property type="term" value="P:protein ubiquitination"/>
    <property type="evidence" value="ECO:0007669"/>
    <property type="project" value="TreeGrafter"/>
</dbReference>
<dbReference type="SMART" id="SM00184">
    <property type="entry name" value="RING"/>
    <property type="match status" value="1"/>
</dbReference>
<organism evidence="4 5">
    <name type="scientific">Pycnoporus cinnabarinus</name>
    <name type="common">Cinnabar-red polypore</name>
    <name type="synonym">Trametes cinnabarina</name>
    <dbReference type="NCBI Taxonomy" id="5643"/>
    <lineage>
        <taxon>Eukaryota</taxon>
        <taxon>Fungi</taxon>
        <taxon>Dikarya</taxon>
        <taxon>Basidiomycota</taxon>
        <taxon>Agaricomycotina</taxon>
        <taxon>Agaricomycetes</taxon>
        <taxon>Polyporales</taxon>
        <taxon>Polyporaceae</taxon>
        <taxon>Trametes</taxon>
    </lineage>
</organism>
<dbReference type="GO" id="GO:0061630">
    <property type="term" value="F:ubiquitin protein ligase activity"/>
    <property type="evidence" value="ECO:0007669"/>
    <property type="project" value="TreeGrafter"/>
</dbReference>
<feature type="compositionally biased region" description="Low complexity" evidence="2">
    <location>
        <begin position="38"/>
        <end position="51"/>
    </location>
</feature>
<sequence>MAEPDLPTSGLESSSSHKRRFDAMGPDGDTERPTVQNAGSSSALPPARPSSVGGSRERNKRARNDMSDSSYTTEVDDLLIATVQSVSPSNSDSSQSSYHSAHSTLPAGLSSVLEGNDEDEDDMLVDPVIPEPSAASTPPLSPSFLQGMPPRFVPQQQSSPPPPSAAASRESRPPPTAIHDLEISIERVAAFDRAIAPLRRSPVVRPTSSTASVNPLPAYRVTDDFGIELQFLAVSAPSSASQALRGDIAPRRPPSVRPLSSSSSRRSDRLPPLLIPDDFGIDIDSFIAPSIRPSGSTADRRDTVPQHTSPNIHPPSTSSRGARPLPPLRIPDDIDFESLIRQDRPTGESLELGDPNEVQEELQVGAFPTEADMGGPYYNTSRSARGNLGGLPRIPEDAARQRGRYGVRAQEDPSIANVSQIRTATRASRRFLELQEERMRRLLEHFPPVQSATLQTIRDATPRSRQFGPWASAGSDTRAHSRNSQDSTQGLQDLLSNITGTRSQVHSEPELLSEDIPDLLQEFDDYLTGYSRPTGSAHRTTSQADPDFPRAMRTRASPRVPPSVPNSDSVASDVWSNDHERRVQEVMRETDAHRQRMVELLSEPLPHLPTFSFGLPTSSYSTLRHALDDHAIPEDNVHGRSVSGRPSGPSDQGRGPRVRNMAGLRSSVDDYYDYYSTELPERGRDIPPSALGGRNYGLPWSARGSFLARTAGENHLHSVSDRDRPSPVPSRLSIFRDVDEAGFGTTNPYLEATIRARSLDLDEFRNIAHPRNPSSPPLRARSPTPPLPSRPESRNDGIRFTGDSAILSSSSLHSSSALTRQRTAEDNAMLQSFRDGMSSAGRVPPQRATRPLPSPPPLQRQVEGVAQGDRPRQTRYGNINLDAYRDGPFRATLARSVALQQQRATPSLRDGQSGRDEERASYSTPWSRHSALWESDRRRPEPAERSHFRTEIDRMREEMLGTHVSEMDGLRDPPEYPISSRPRPNAPLSGLEPSMPSPFAGLPMYNTPPHNTESRNSAVFERRPNLRQRSLLDRDHAPEQSWTRLEREMTGAPPLPSWPERRREIQRLLAQHRETNNASTASPRANVVDPSTRNDNSSPDPQPWHRRYSRPAVPPNLNRGEPRTDDRPAPLQGRFARRGGPGQHYPPDMVWVDVPHGGRRAHVHRRSFGDYVRDEDFDFSYEGLLSLSSLLGDVKPRGTSSDVIASLPRGTYGEWATPGATEERCPICLDDYQAADPCLRIGGCSHWFHEGCLQQWLKGARTCPVCRGRVSKPRTEQPAAPVAGPSGSNNRRNPRGESDSDDREDEERFSARYWNPFRGPPWRPN</sequence>
<feature type="region of interest" description="Disordered" evidence="2">
    <location>
        <begin position="634"/>
        <end position="660"/>
    </location>
</feature>
<evidence type="ECO:0000313" key="5">
    <source>
        <dbReference type="Proteomes" id="UP000029665"/>
    </source>
</evidence>
<protein>
    <recommendedName>
        <fullName evidence="3">RING-type domain-containing protein</fullName>
    </recommendedName>
</protein>
<evidence type="ECO:0000259" key="3">
    <source>
        <dbReference type="PROSITE" id="PS50089"/>
    </source>
</evidence>
<feature type="region of interest" description="Disordered" evidence="2">
    <location>
        <begin position="1268"/>
        <end position="1325"/>
    </location>
</feature>
<dbReference type="HOGENOM" id="CLU_259519_0_0_1"/>
<feature type="compositionally biased region" description="Low complexity" evidence="2">
    <location>
        <begin position="639"/>
        <end position="650"/>
    </location>
</feature>
<accession>A0A060SHE9</accession>
<feature type="region of interest" description="Disordered" evidence="2">
    <location>
        <begin position="290"/>
        <end position="331"/>
    </location>
</feature>
<feature type="compositionally biased region" description="Basic and acidic residues" evidence="2">
    <location>
        <begin position="963"/>
        <end position="974"/>
    </location>
</feature>
<feature type="region of interest" description="Disordered" evidence="2">
    <location>
        <begin position="527"/>
        <end position="572"/>
    </location>
</feature>
<evidence type="ECO:0000313" key="4">
    <source>
        <dbReference type="EMBL" id="CDO73937.1"/>
    </source>
</evidence>
<dbReference type="PANTHER" id="PTHR46171">
    <property type="entry name" value="GH10160P"/>
    <property type="match status" value="1"/>
</dbReference>
<feature type="compositionally biased region" description="Acidic residues" evidence="2">
    <location>
        <begin position="115"/>
        <end position="124"/>
    </location>
</feature>
<feature type="region of interest" description="Disordered" evidence="2">
    <location>
        <begin position="243"/>
        <end position="271"/>
    </location>
</feature>
<keyword evidence="1" id="KW-0862">Zinc</keyword>
<proteinExistence type="predicted"/>
<feature type="region of interest" description="Disordered" evidence="2">
    <location>
        <begin position="963"/>
        <end position="1060"/>
    </location>
</feature>
<feature type="domain" description="RING-type" evidence="3">
    <location>
        <begin position="1225"/>
        <end position="1267"/>
    </location>
</feature>
<name>A0A060SHE9_PYCCI</name>
<comment type="caution">
    <text evidence="4">The sequence shown here is derived from an EMBL/GenBank/DDBJ whole genome shotgun (WGS) entry which is preliminary data.</text>
</comment>
<feature type="compositionally biased region" description="Polar residues" evidence="2">
    <location>
        <begin position="531"/>
        <end position="544"/>
    </location>
</feature>
<feature type="region of interest" description="Disordered" evidence="2">
    <location>
        <begin position="836"/>
        <end position="875"/>
    </location>
</feature>